<reference evidence="2 3" key="1">
    <citation type="journal article" date="2007" name="Nature">
        <title>Evolution of genes and genomes on the Drosophila phylogeny.</title>
        <authorList>
            <consortium name="Drosophila 12 Genomes Consortium"/>
            <person name="Clark A.G."/>
            <person name="Eisen M.B."/>
            <person name="Smith D.R."/>
            <person name="Bergman C.M."/>
            <person name="Oliver B."/>
            <person name="Markow T.A."/>
            <person name="Kaufman T.C."/>
            <person name="Kellis M."/>
            <person name="Gelbart W."/>
            <person name="Iyer V.N."/>
            <person name="Pollard D.A."/>
            <person name="Sackton T.B."/>
            <person name="Larracuente A.M."/>
            <person name="Singh N.D."/>
            <person name="Abad J.P."/>
            <person name="Abt D.N."/>
            <person name="Adryan B."/>
            <person name="Aguade M."/>
            <person name="Akashi H."/>
            <person name="Anderson W.W."/>
            <person name="Aquadro C.F."/>
            <person name="Ardell D.H."/>
            <person name="Arguello R."/>
            <person name="Artieri C.G."/>
            <person name="Barbash D.A."/>
            <person name="Barker D."/>
            <person name="Barsanti P."/>
            <person name="Batterham P."/>
            <person name="Batzoglou S."/>
            <person name="Begun D."/>
            <person name="Bhutkar A."/>
            <person name="Blanco E."/>
            <person name="Bosak S.A."/>
            <person name="Bradley R.K."/>
            <person name="Brand A.D."/>
            <person name="Brent M.R."/>
            <person name="Brooks A.N."/>
            <person name="Brown R.H."/>
            <person name="Butlin R.K."/>
            <person name="Caggese C."/>
            <person name="Calvi B.R."/>
            <person name="Bernardo de Carvalho A."/>
            <person name="Caspi A."/>
            <person name="Castrezana S."/>
            <person name="Celniker S.E."/>
            <person name="Chang J.L."/>
            <person name="Chapple C."/>
            <person name="Chatterji S."/>
            <person name="Chinwalla A."/>
            <person name="Civetta A."/>
            <person name="Clifton S.W."/>
            <person name="Comeron J.M."/>
            <person name="Costello J.C."/>
            <person name="Coyne J.A."/>
            <person name="Daub J."/>
            <person name="David R.G."/>
            <person name="Delcher A.L."/>
            <person name="Delehaunty K."/>
            <person name="Do C.B."/>
            <person name="Ebling H."/>
            <person name="Edwards K."/>
            <person name="Eickbush T."/>
            <person name="Evans J.D."/>
            <person name="Filipski A."/>
            <person name="Findeiss S."/>
            <person name="Freyhult E."/>
            <person name="Fulton L."/>
            <person name="Fulton R."/>
            <person name="Garcia A.C."/>
            <person name="Gardiner A."/>
            <person name="Garfield D.A."/>
            <person name="Garvin B.E."/>
            <person name="Gibson G."/>
            <person name="Gilbert D."/>
            <person name="Gnerre S."/>
            <person name="Godfrey J."/>
            <person name="Good R."/>
            <person name="Gotea V."/>
            <person name="Gravely B."/>
            <person name="Greenberg A.J."/>
            <person name="Griffiths-Jones S."/>
            <person name="Gross S."/>
            <person name="Guigo R."/>
            <person name="Gustafson E.A."/>
            <person name="Haerty W."/>
            <person name="Hahn M.W."/>
            <person name="Halligan D.L."/>
            <person name="Halpern A.L."/>
            <person name="Halter G.M."/>
            <person name="Han M.V."/>
            <person name="Heger A."/>
            <person name="Hillier L."/>
            <person name="Hinrichs A.S."/>
            <person name="Holmes I."/>
            <person name="Hoskins R.A."/>
            <person name="Hubisz M.J."/>
            <person name="Hultmark D."/>
            <person name="Huntley M.A."/>
            <person name="Jaffe D.B."/>
            <person name="Jagadeeshan S."/>
            <person name="Jeck W.R."/>
            <person name="Johnson J."/>
            <person name="Jones C.D."/>
            <person name="Jordan W.C."/>
            <person name="Karpen G.H."/>
            <person name="Kataoka E."/>
            <person name="Keightley P.D."/>
            <person name="Kheradpour P."/>
            <person name="Kirkness E.F."/>
            <person name="Koerich L.B."/>
            <person name="Kristiansen K."/>
            <person name="Kudrna D."/>
            <person name="Kulathinal R.J."/>
            <person name="Kumar S."/>
            <person name="Kwok R."/>
            <person name="Lander E."/>
            <person name="Langley C.H."/>
            <person name="Lapoint R."/>
            <person name="Lazzaro B.P."/>
            <person name="Lee S.J."/>
            <person name="Levesque L."/>
            <person name="Li R."/>
            <person name="Lin C.F."/>
            <person name="Lin M.F."/>
            <person name="Lindblad-Toh K."/>
            <person name="Llopart A."/>
            <person name="Long M."/>
            <person name="Low L."/>
            <person name="Lozovsky E."/>
            <person name="Lu J."/>
            <person name="Luo M."/>
            <person name="Machado C.A."/>
            <person name="Makalowski W."/>
            <person name="Marzo M."/>
            <person name="Matsuda M."/>
            <person name="Matzkin L."/>
            <person name="McAllister B."/>
            <person name="McBride C.S."/>
            <person name="McKernan B."/>
            <person name="McKernan K."/>
            <person name="Mendez-Lago M."/>
            <person name="Minx P."/>
            <person name="Mollenhauer M.U."/>
            <person name="Montooth K."/>
            <person name="Mount S.M."/>
            <person name="Mu X."/>
            <person name="Myers E."/>
            <person name="Negre B."/>
            <person name="Newfeld S."/>
            <person name="Nielsen R."/>
            <person name="Noor M.A."/>
            <person name="O'Grady P."/>
            <person name="Pachter L."/>
            <person name="Papaceit M."/>
            <person name="Parisi M.J."/>
            <person name="Parisi M."/>
            <person name="Parts L."/>
            <person name="Pedersen J.S."/>
            <person name="Pesole G."/>
            <person name="Phillippy A.M."/>
            <person name="Ponting C.P."/>
            <person name="Pop M."/>
            <person name="Porcelli D."/>
            <person name="Powell J.R."/>
            <person name="Prohaska S."/>
            <person name="Pruitt K."/>
            <person name="Puig M."/>
            <person name="Quesneville H."/>
            <person name="Ram K.R."/>
            <person name="Rand D."/>
            <person name="Rasmussen M.D."/>
            <person name="Reed L.K."/>
            <person name="Reenan R."/>
            <person name="Reily A."/>
            <person name="Remington K.A."/>
            <person name="Rieger T.T."/>
            <person name="Ritchie M.G."/>
            <person name="Robin C."/>
            <person name="Rogers Y.H."/>
            <person name="Rohde C."/>
            <person name="Rozas J."/>
            <person name="Rubenfield M.J."/>
            <person name="Ruiz A."/>
            <person name="Russo S."/>
            <person name="Salzberg S.L."/>
            <person name="Sanchez-Gracia A."/>
            <person name="Saranga D.J."/>
            <person name="Sato H."/>
            <person name="Schaeffer S.W."/>
            <person name="Schatz M.C."/>
            <person name="Schlenke T."/>
            <person name="Schwartz R."/>
            <person name="Segarra C."/>
            <person name="Singh R.S."/>
            <person name="Sirot L."/>
            <person name="Sirota M."/>
            <person name="Sisneros N.B."/>
            <person name="Smith C.D."/>
            <person name="Smith T.F."/>
            <person name="Spieth J."/>
            <person name="Stage D.E."/>
            <person name="Stark A."/>
            <person name="Stephan W."/>
            <person name="Strausberg R.L."/>
            <person name="Strempel S."/>
            <person name="Sturgill D."/>
            <person name="Sutton G."/>
            <person name="Sutton G.G."/>
            <person name="Tao W."/>
            <person name="Teichmann S."/>
            <person name="Tobari Y.N."/>
            <person name="Tomimura Y."/>
            <person name="Tsolas J.M."/>
            <person name="Valente V.L."/>
            <person name="Venter E."/>
            <person name="Venter J.C."/>
            <person name="Vicario S."/>
            <person name="Vieira F.G."/>
            <person name="Vilella A.J."/>
            <person name="Villasante A."/>
            <person name="Walenz B."/>
            <person name="Wang J."/>
            <person name="Wasserman M."/>
            <person name="Watts T."/>
            <person name="Wilson D."/>
            <person name="Wilson R.K."/>
            <person name="Wing R.A."/>
            <person name="Wolfner M.F."/>
            <person name="Wong A."/>
            <person name="Wong G.K."/>
            <person name="Wu C.I."/>
            <person name="Wu G."/>
            <person name="Yamamoto D."/>
            <person name="Yang H.P."/>
            <person name="Yang S.P."/>
            <person name="Yorke J.A."/>
            <person name="Yoshida K."/>
            <person name="Zdobnov E."/>
            <person name="Zhang P."/>
            <person name="Zhang Y."/>
            <person name="Zimin A.V."/>
            <person name="Baldwin J."/>
            <person name="Abdouelleil A."/>
            <person name="Abdulkadir J."/>
            <person name="Abebe A."/>
            <person name="Abera B."/>
            <person name="Abreu J."/>
            <person name="Acer S.C."/>
            <person name="Aftuck L."/>
            <person name="Alexander A."/>
            <person name="An P."/>
            <person name="Anderson E."/>
            <person name="Anderson S."/>
            <person name="Arachi H."/>
            <person name="Azer M."/>
            <person name="Bachantsang P."/>
            <person name="Barry A."/>
            <person name="Bayul T."/>
            <person name="Berlin A."/>
            <person name="Bessette D."/>
            <person name="Bloom T."/>
            <person name="Blye J."/>
            <person name="Boguslavskiy L."/>
            <person name="Bonnet C."/>
            <person name="Boukhgalter B."/>
            <person name="Bourzgui I."/>
            <person name="Brown A."/>
            <person name="Cahill P."/>
            <person name="Channer S."/>
            <person name="Cheshatsang Y."/>
            <person name="Chuda L."/>
            <person name="Citroen M."/>
            <person name="Collymore A."/>
            <person name="Cooke P."/>
            <person name="Costello M."/>
            <person name="D'Aco K."/>
            <person name="Daza R."/>
            <person name="De Haan G."/>
            <person name="DeGray S."/>
            <person name="DeMaso C."/>
            <person name="Dhargay N."/>
            <person name="Dooley K."/>
            <person name="Dooley E."/>
            <person name="Doricent M."/>
            <person name="Dorje P."/>
            <person name="Dorjee K."/>
            <person name="Dupes A."/>
            <person name="Elong R."/>
            <person name="Falk J."/>
            <person name="Farina A."/>
            <person name="Faro S."/>
            <person name="Ferguson D."/>
            <person name="Fisher S."/>
            <person name="Foley C.D."/>
            <person name="Franke A."/>
            <person name="Friedrich D."/>
            <person name="Gadbois L."/>
            <person name="Gearin G."/>
            <person name="Gearin C.R."/>
            <person name="Giannoukos G."/>
            <person name="Goode T."/>
            <person name="Graham J."/>
            <person name="Grandbois E."/>
            <person name="Grewal S."/>
            <person name="Gyaltsen K."/>
            <person name="Hafez N."/>
            <person name="Hagos B."/>
            <person name="Hall J."/>
            <person name="Henson C."/>
            <person name="Hollinger A."/>
            <person name="Honan T."/>
            <person name="Huard M.D."/>
            <person name="Hughes L."/>
            <person name="Hurhula B."/>
            <person name="Husby M.E."/>
            <person name="Kamat A."/>
            <person name="Kanga B."/>
            <person name="Kashin S."/>
            <person name="Khazanovich D."/>
            <person name="Kisner P."/>
            <person name="Lance K."/>
            <person name="Lara M."/>
            <person name="Lee W."/>
            <person name="Lennon N."/>
            <person name="Letendre F."/>
            <person name="LeVine R."/>
            <person name="Lipovsky A."/>
            <person name="Liu X."/>
            <person name="Liu J."/>
            <person name="Liu S."/>
            <person name="Lokyitsang T."/>
            <person name="Lokyitsang Y."/>
            <person name="Lubonja R."/>
            <person name="Lui A."/>
            <person name="MacDonald P."/>
            <person name="Magnisalis V."/>
            <person name="Maru K."/>
            <person name="Matthews C."/>
            <person name="McCusker W."/>
            <person name="McDonough S."/>
            <person name="Mehta T."/>
            <person name="Meldrim J."/>
            <person name="Meneus L."/>
            <person name="Mihai O."/>
            <person name="Mihalev A."/>
            <person name="Mihova T."/>
            <person name="Mittelman R."/>
            <person name="Mlenga V."/>
            <person name="Montmayeur A."/>
            <person name="Mulrain L."/>
            <person name="Navidi A."/>
            <person name="Naylor J."/>
            <person name="Negash T."/>
            <person name="Nguyen T."/>
            <person name="Nguyen N."/>
            <person name="Nicol R."/>
            <person name="Norbu C."/>
            <person name="Norbu N."/>
            <person name="Novod N."/>
            <person name="O'Neill B."/>
            <person name="Osman S."/>
            <person name="Markiewicz E."/>
            <person name="Oyono O.L."/>
            <person name="Patti C."/>
            <person name="Phunkhang P."/>
            <person name="Pierre F."/>
            <person name="Priest M."/>
            <person name="Raghuraman S."/>
            <person name="Rege F."/>
            <person name="Reyes R."/>
            <person name="Rise C."/>
            <person name="Rogov P."/>
            <person name="Ross K."/>
            <person name="Ryan E."/>
            <person name="Settipalli S."/>
            <person name="Shea T."/>
            <person name="Sherpa N."/>
            <person name="Shi L."/>
            <person name="Shih D."/>
            <person name="Sparrow T."/>
            <person name="Spaulding J."/>
            <person name="Stalker J."/>
            <person name="Stange-Thomann N."/>
            <person name="Stavropoulos S."/>
            <person name="Stone C."/>
            <person name="Strader C."/>
            <person name="Tesfaye S."/>
            <person name="Thomson T."/>
            <person name="Thoulutsang Y."/>
            <person name="Thoulutsang D."/>
            <person name="Topham K."/>
            <person name="Topping I."/>
            <person name="Tsamla T."/>
            <person name="Vassiliev H."/>
            <person name="Vo A."/>
            <person name="Wangchuk T."/>
            <person name="Wangdi T."/>
            <person name="Weiand M."/>
            <person name="Wilkinson J."/>
            <person name="Wilson A."/>
            <person name="Yadav S."/>
            <person name="Young G."/>
            <person name="Yu Q."/>
            <person name="Zembek L."/>
            <person name="Zhong D."/>
            <person name="Zimmer A."/>
            <person name="Zwirko Z."/>
            <person name="Jaffe D.B."/>
            <person name="Alvarez P."/>
            <person name="Brockman W."/>
            <person name="Butler J."/>
            <person name="Chin C."/>
            <person name="Gnerre S."/>
            <person name="Grabherr M."/>
            <person name="Kleber M."/>
            <person name="Mauceli E."/>
            <person name="MacCallum I."/>
        </authorList>
    </citation>
    <scope>NUCLEOTIDE SEQUENCE [LARGE SCALE GENOMIC DNA]</scope>
    <source>
        <strain evidence="3">Tai18E2 / Tucson 14021-0261.01</strain>
    </source>
</reference>
<dbReference type="Proteomes" id="UP000002282">
    <property type="component" value="Chromosome X"/>
</dbReference>
<keyword evidence="1" id="KW-0732">Signal</keyword>
<organism evidence="2 3">
    <name type="scientific">Drosophila yakuba</name>
    <name type="common">Fruit fly</name>
    <dbReference type="NCBI Taxonomy" id="7245"/>
    <lineage>
        <taxon>Eukaryota</taxon>
        <taxon>Metazoa</taxon>
        <taxon>Ecdysozoa</taxon>
        <taxon>Arthropoda</taxon>
        <taxon>Hexapoda</taxon>
        <taxon>Insecta</taxon>
        <taxon>Pterygota</taxon>
        <taxon>Neoptera</taxon>
        <taxon>Endopterygota</taxon>
        <taxon>Diptera</taxon>
        <taxon>Brachycera</taxon>
        <taxon>Muscomorpha</taxon>
        <taxon>Ephydroidea</taxon>
        <taxon>Drosophilidae</taxon>
        <taxon>Drosophila</taxon>
        <taxon>Sophophora</taxon>
    </lineage>
</organism>
<evidence type="ECO:0000313" key="2">
    <source>
        <dbReference type="EMBL" id="EDX02724.2"/>
    </source>
</evidence>
<dbReference type="OrthoDB" id="7872189at2759"/>
<name>B4Q2Z0_DROYA</name>
<dbReference type="AlphaFoldDB" id="B4Q2Z0"/>
<feature type="signal peptide" evidence="1">
    <location>
        <begin position="1"/>
        <end position="19"/>
    </location>
</feature>
<dbReference type="InterPro" id="IPR009003">
    <property type="entry name" value="Peptidase_S1_PA"/>
</dbReference>
<keyword evidence="3" id="KW-1185">Reference proteome</keyword>
<reference evidence="2 3" key="2">
    <citation type="journal article" date="2007" name="PLoS Biol.">
        <title>Principles of genome evolution in the Drosophila melanogaster species group.</title>
        <authorList>
            <person name="Ranz J.M."/>
            <person name="Maurin D."/>
            <person name="Chan Y.S."/>
            <person name="von Grotthuss M."/>
            <person name="Hillier L.W."/>
            <person name="Roote J."/>
            <person name="Ashburner M."/>
            <person name="Bergman C.M."/>
        </authorList>
    </citation>
    <scope>NUCLEOTIDE SEQUENCE [LARGE SCALE GENOMIC DNA]</scope>
    <source>
        <strain evidence="3">Tai18E2 / Tucson 14021-0261.01</strain>
    </source>
</reference>
<sequence>MMWSFLILLAALGDSRTWAVQLEFSLNEGNACPEMPNYPKSTCKRQCTEIIQSHIRRNTLTHESVVHCNVAEQLVCCPNHPPQNPFSNQLQALTHSAAESDAQPDAQKTYPHMAALRYLDPVTLDSYIYRCAAVVIKQNVVLTSAYCAGLDDIIQQPNRVRLGLVPPFKEELPINGSSNYNSDIVLFRLTRNYSKEAMAKICSQQDLDSSRKLMAVGFAQRNGVNCEWFEQEVSLRPFSTCNITVWSQMRSVEGQTHFCVHPIHMPATPRSGSCVRCLRAGASVLHAVHADGSACVAGVATPTGGKCYRSGNATLYYSSLVNGNVLDFINSSH</sequence>
<evidence type="ECO:0000256" key="1">
    <source>
        <dbReference type="SAM" id="SignalP"/>
    </source>
</evidence>
<evidence type="ECO:0000313" key="3">
    <source>
        <dbReference type="Proteomes" id="UP000002282"/>
    </source>
</evidence>
<dbReference type="SUPFAM" id="SSF50494">
    <property type="entry name" value="Trypsin-like serine proteases"/>
    <property type="match status" value="1"/>
</dbReference>
<dbReference type="GO" id="GO:0016787">
    <property type="term" value="F:hydrolase activity"/>
    <property type="evidence" value="ECO:0007669"/>
    <property type="project" value="UniProtKB-KW"/>
</dbReference>
<dbReference type="InterPro" id="IPR043504">
    <property type="entry name" value="Peptidase_S1_PA_chymotrypsin"/>
</dbReference>
<dbReference type="eggNOG" id="ENOG502T6U5">
    <property type="taxonomic scope" value="Eukaryota"/>
</dbReference>
<feature type="chain" id="PRO_5006459321" evidence="1">
    <location>
        <begin position="20"/>
        <end position="333"/>
    </location>
</feature>
<dbReference type="Gene3D" id="2.40.10.10">
    <property type="entry name" value="Trypsin-like serine proteases"/>
    <property type="match status" value="1"/>
</dbReference>
<proteinExistence type="predicted"/>
<dbReference type="HOGENOM" id="CLU_067929_0_0_1"/>
<gene>
    <name evidence="2" type="primary">Dyak\GE15523</name>
    <name evidence="2" type="synonym">dyak_GLEANR_17030</name>
    <name evidence="2" type="synonym">GE15523</name>
    <name evidence="2" type="ORF">Dyak_GE15523</name>
</gene>
<keyword evidence="2" id="KW-0378">Hydrolase</keyword>
<protein>
    <submittedName>
        <fullName evidence="2">Uncharacterized protein</fullName>
    </submittedName>
</protein>
<dbReference type="KEGG" id="dya:Dyak_GE15523"/>
<accession>B4Q2Z0</accession>
<dbReference type="EMBL" id="CM000162">
    <property type="protein sequence ID" value="EDX02724.2"/>
    <property type="molecule type" value="Genomic_DNA"/>
</dbReference>